<keyword evidence="2" id="KW-1185">Reference proteome</keyword>
<reference evidence="1" key="1">
    <citation type="journal article" date="2023" name="G3 (Bethesda)">
        <title>A reference genome for the long-term kleptoplast-retaining sea slug Elysia crispata morphotype clarki.</title>
        <authorList>
            <person name="Eastman K.E."/>
            <person name="Pendleton A.L."/>
            <person name="Shaikh M.A."/>
            <person name="Suttiyut T."/>
            <person name="Ogas R."/>
            <person name="Tomko P."/>
            <person name="Gavelis G."/>
            <person name="Widhalm J.R."/>
            <person name="Wisecaver J.H."/>
        </authorList>
    </citation>
    <scope>NUCLEOTIDE SEQUENCE</scope>
    <source>
        <strain evidence="1">ECLA1</strain>
    </source>
</reference>
<accession>A0AAE0ZMB9</accession>
<comment type="caution">
    <text evidence="1">The sequence shown here is derived from an EMBL/GenBank/DDBJ whole genome shotgun (WGS) entry which is preliminary data.</text>
</comment>
<dbReference type="EMBL" id="JAWDGP010003672">
    <property type="protein sequence ID" value="KAK3771865.1"/>
    <property type="molecule type" value="Genomic_DNA"/>
</dbReference>
<sequence>MNEMLTLSRIVNYRCRHHLKHPIDFLPRHGDYSIARLLPVVSPVQTPSYGVGFVRFGMKRAHKYDEVAIKMIAGIIQDYRRQNN</sequence>
<gene>
    <name evidence="1" type="ORF">RRG08_028773</name>
</gene>
<name>A0AAE0ZMB9_9GAST</name>
<dbReference type="AlphaFoldDB" id="A0AAE0ZMB9"/>
<evidence type="ECO:0000313" key="2">
    <source>
        <dbReference type="Proteomes" id="UP001283361"/>
    </source>
</evidence>
<proteinExistence type="predicted"/>
<evidence type="ECO:0000313" key="1">
    <source>
        <dbReference type="EMBL" id="KAK3771865.1"/>
    </source>
</evidence>
<protein>
    <submittedName>
        <fullName evidence="1">Uncharacterized protein</fullName>
    </submittedName>
</protein>
<dbReference type="Proteomes" id="UP001283361">
    <property type="component" value="Unassembled WGS sequence"/>
</dbReference>
<organism evidence="1 2">
    <name type="scientific">Elysia crispata</name>
    <name type="common">lettuce slug</name>
    <dbReference type="NCBI Taxonomy" id="231223"/>
    <lineage>
        <taxon>Eukaryota</taxon>
        <taxon>Metazoa</taxon>
        <taxon>Spiralia</taxon>
        <taxon>Lophotrochozoa</taxon>
        <taxon>Mollusca</taxon>
        <taxon>Gastropoda</taxon>
        <taxon>Heterobranchia</taxon>
        <taxon>Euthyneura</taxon>
        <taxon>Panpulmonata</taxon>
        <taxon>Sacoglossa</taxon>
        <taxon>Placobranchoidea</taxon>
        <taxon>Plakobranchidae</taxon>
        <taxon>Elysia</taxon>
    </lineage>
</organism>